<reference evidence="3 4" key="1">
    <citation type="submission" date="2020-02" db="EMBL/GenBank/DDBJ databases">
        <authorList>
            <person name="Zheng R.K."/>
            <person name="Sun C.M."/>
        </authorList>
    </citation>
    <scope>NUCLEOTIDE SEQUENCE [LARGE SCALE GENOMIC DNA]</scope>
    <source>
        <strain evidence="4">zrk13</strain>
    </source>
</reference>
<dbReference type="SUPFAM" id="SSF52794">
    <property type="entry name" value="PTS system IIB component-like"/>
    <property type="match status" value="1"/>
</dbReference>
<dbReference type="AlphaFoldDB" id="A0A7L7KT48"/>
<dbReference type="KEGG" id="xcl:G4Z02_04985"/>
<name>A0A7L7KT48_9MOLU</name>
<evidence type="ECO:0000313" key="4">
    <source>
        <dbReference type="Proteomes" id="UP000514720"/>
    </source>
</evidence>
<dbReference type="RefSeq" id="WP_258876897.1">
    <property type="nucleotide sequence ID" value="NZ_CP048914.1"/>
</dbReference>
<dbReference type="InterPro" id="IPR013011">
    <property type="entry name" value="PTS_EIIB_2"/>
</dbReference>
<dbReference type="CDD" id="cd05563">
    <property type="entry name" value="PTS_IIB_ascorbate"/>
    <property type="match status" value="1"/>
</dbReference>
<evidence type="ECO:0000313" key="3">
    <source>
        <dbReference type="EMBL" id="QMS85124.1"/>
    </source>
</evidence>
<organism evidence="3 4">
    <name type="scientific">Candidatus Xianfuyuplasma coldseepsis</name>
    <dbReference type="NCBI Taxonomy" id="2782163"/>
    <lineage>
        <taxon>Bacteria</taxon>
        <taxon>Bacillati</taxon>
        <taxon>Mycoplasmatota</taxon>
        <taxon>Mollicutes</taxon>
        <taxon>Candidatus Izemoplasmatales</taxon>
        <taxon>Candidatus Izemoplasmataceae</taxon>
        <taxon>Candidatus Xianfuyuplasma</taxon>
    </lineage>
</organism>
<keyword evidence="3" id="KW-0762">Sugar transport</keyword>
<gene>
    <name evidence="3" type="ORF">G4Z02_04985</name>
</gene>
<dbReference type="Pfam" id="PF02302">
    <property type="entry name" value="PTS_IIB"/>
    <property type="match status" value="1"/>
</dbReference>
<keyword evidence="3" id="KW-0813">Transport</keyword>
<sequence length="90" mass="9816">MKKIVCICGNGLGSSFLLEMNVKAVLKDMGVSGVEVEHSDMGSAYQGMADVIVCAADLENNIKRFGETISLKNIMDKTELKEKIIAFMNK</sequence>
<dbReference type="Gene3D" id="3.40.50.2300">
    <property type="match status" value="1"/>
</dbReference>
<feature type="domain" description="PTS EIIB type-2" evidence="2">
    <location>
        <begin position="2"/>
        <end position="90"/>
    </location>
</feature>
<evidence type="ECO:0000256" key="1">
    <source>
        <dbReference type="ARBA" id="ARBA00022679"/>
    </source>
</evidence>
<evidence type="ECO:0000259" key="2">
    <source>
        <dbReference type="PROSITE" id="PS51099"/>
    </source>
</evidence>
<dbReference type="GO" id="GO:0009401">
    <property type="term" value="P:phosphoenolpyruvate-dependent sugar phosphotransferase system"/>
    <property type="evidence" value="ECO:0007669"/>
    <property type="project" value="InterPro"/>
</dbReference>
<keyword evidence="1" id="KW-0808">Transferase</keyword>
<dbReference type="GO" id="GO:0008982">
    <property type="term" value="F:protein-N(PI)-phosphohistidine-sugar phosphotransferase activity"/>
    <property type="evidence" value="ECO:0007669"/>
    <property type="project" value="InterPro"/>
</dbReference>
<protein>
    <submittedName>
        <fullName evidence="3">PTS sugar transporter subunit IIB</fullName>
    </submittedName>
</protein>
<dbReference type="EMBL" id="CP048914">
    <property type="protein sequence ID" value="QMS85124.1"/>
    <property type="molecule type" value="Genomic_DNA"/>
</dbReference>
<dbReference type="Proteomes" id="UP000514720">
    <property type="component" value="Chromosome"/>
</dbReference>
<proteinExistence type="predicted"/>
<dbReference type="PROSITE" id="PS51099">
    <property type="entry name" value="PTS_EIIB_TYPE_2"/>
    <property type="match status" value="1"/>
</dbReference>
<accession>A0A7L7KT48</accession>
<keyword evidence="4" id="KW-1185">Reference proteome</keyword>
<dbReference type="InterPro" id="IPR003501">
    <property type="entry name" value="PTS_EIIB_2/3"/>
</dbReference>
<dbReference type="InterPro" id="IPR036095">
    <property type="entry name" value="PTS_EIIB-like_sf"/>
</dbReference>